<dbReference type="NCBIfam" id="TIGR00813">
    <property type="entry name" value="sss"/>
    <property type="match status" value="1"/>
</dbReference>
<keyword evidence="4" id="KW-1003">Cell membrane</keyword>
<feature type="transmembrane region" description="Helical" evidence="12">
    <location>
        <begin position="80"/>
        <end position="103"/>
    </location>
</feature>
<keyword evidence="8" id="KW-0406">Ion transport</keyword>
<evidence type="ECO:0000256" key="4">
    <source>
        <dbReference type="ARBA" id="ARBA00022475"/>
    </source>
</evidence>
<name>A0AA38M646_9CUCU</name>
<dbReference type="Pfam" id="PF00474">
    <property type="entry name" value="SSF"/>
    <property type="match status" value="1"/>
</dbReference>
<evidence type="ECO:0000256" key="3">
    <source>
        <dbReference type="ARBA" id="ARBA00022448"/>
    </source>
</evidence>
<feature type="transmembrane region" description="Helical" evidence="12">
    <location>
        <begin position="149"/>
        <end position="173"/>
    </location>
</feature>
<evidence type="ECO:0000256" key="10">
    <source>
        <dbReference type="ARBA" id="ARBA00023201"/>
    </source>
</evidence>
<feature type="transmembrane region" description="Helical" evidence="12">
    <location>
        <begin position="405"/>
        <end position="430"/>
    </location>
</feature>
<dbReference type="Proteomes" id="UP001168821">
    <property type="component" value="Unassembled WGS sequence"/>
</dbReference>
<sequence length="576" mass="62910">MSPSLTWYDYIIFVGMLVLSTIIGIYFGCFGTKQSTIREYLMGGKNMKVIPIAVSVAVSHISGTLLLTSVADVYRYGASVWLYVVAYTIMGFLATYVYLPVFFKMQVTNIYEYLEKRFDKKTRMIGFVFYVLSEIFTFPVHAYAPSLTFATATGIDVNLVATVLCLVCVFYTSIGGLKTVIWTDFLQFAVILTCLLTVFVTGLDASAGISSVWNTAVDGQRLHVFNFTIDPSARDSFWGYSIGCTTIATTLIIVHQTGAQKFLTLPTFKECKQAVICTVFNMCLVQTFGVAIGLLTYSRYKDCDPLTSKIVSKHDQLLPYFITDIGASIPGISGLFVATIASASLSSMSSNLNALSGVLYKDLVCLFLKDKSTEKRGSNILKAIVLVVGVFCTCLVFAVDKLGEVLSVTLTVCGITQGPLLGVFTLGALFPSANHHGAFYGIVAGFLAVAGVALPGKYYQLKGAIKNPTKPLSITGCGVLNQNSSTSYHISSNTTSTIQFPQVPMIFRISFYYYVLIGCVVTVIVGLIISCMTKRNSPTDKDHVSPVVQLCLSKKYEDKKGVPYRDVEEALEILEE</sequence>
<comment type="similarity">
    <text evidence="2 11">Belongs to the sodium:solute symporter (SSF) (TC 2.A.21) family.</text>
</comment>
<evidence type="ECO:0000256" key="9">
    <source>
        <dbReference type="ARBA" id="ARBA00023136"/>
    </source>
</evidence>
<evidence type="ECO:0000256" key="12">
    <source>
        <dbReference type="SAM" id="Phobius"/>
    </source>
</evidence>
<gene>
    <name evidence="13" type="ORF">Zmor_022180</name>
</gene>
<evidence type="ECO:0000256" key="2">
    <source>
        <dbReference type="ARBA" id="ARBA00006434"/>
    </source>
</evidence>
<evidence type="ECO:0000256" key="1">
    <source>
        <dbReference type="ARBA" id="ARBA00004651"/>
    </source>
</evidence>
<evidence type="ECO:0000256" key="7">
    <source>
        <dbReference type="ARBA" id="ARBA00023053"/>
    </source>
</evidence>
<dbReference type="Gene3D" id="1.20.1730.10">
    <property type="entry name" value="Sodium/glucose cotransporter"/>
    <property type="match status" value="1"/>
</dbReference>
<dbReference type="PANTHER" id="PTHR42985:SF21">
    <property type="entry name" value="SODIUM-DEPENDENT MULTIVITAMIN TRANSPORTER-LIKE PROTEIN"/>
    <property type="match status" value="1"/>
</dbReference>
<evidence type="ECO:0000256" key="6">
    <source>
        <dbReference type="ARBA" id="ARBA00022989"/>
    </source>
</evidence>
<feature type="transmembrane region" description="Helical" evidence="12">
    <location>
        <begin position="274"/>
        <end position="297"/>
    </location>
</feature>
<comment type="subcellular location">
    <subcellularLocation>
        <location evidence="1">Cell membrane</location>
        <topology evidence="1">Multi-pass membrane protein</topology>
    </subcellularLocation>
</comment>
<feature type="transmembrane region" description="Helical" evidence="12">
    <location>
        <begin position="317"/>
        <end position="341"/>
    </location>
</feature>
<feature type="transmembrane region" description="Helical" evidence="12">
    <location>
        <begin position="6"/>
        <end position="28"/>
    </location>
</feature>
<dbReference type="InterPro" id="IPR051163">
    <property type="entry name" value="Sodium:Solute_Symporter_SSF"/>
</dbReference>
<dbReference type="PROSITE" id="PS50283">
    <property type="entry name" value="NA_SOLUT_SYMP_3"/>
    <property type="match status" value="1"/>
</dbReference>
<keyword evidence="5 12" id="KW-0812">Transmembrane</keyword>
<dbReference type="InterPro" id="IPR001734">
    <property type="entry name" value="Na/solute_symporter"/>
</dbReference>
<feature type="transmembrane region" description="Helical" evidence="12">
    <location>
        <begin position="437"/>
        <end position="454"/>
    </location>
</feature>
<evidence type="ECO:0000256" key="5">
    <source>
        <dbReference type="ARBA" id="ARBA00022692"/>
    </source>
</evidence>
<dbReference type="PANTHER" id="PTHR42985">
    <property type="entry name" value="SODIUM-COUPLED MONOCARBOXYLATE TRANSPORTER"/>
    <property type="match status" value="1"/>
</dbReference>
<dbReference type="EMBL" id="JALNTZ010000007">
    <property type="protein sequence ID" value="KAJ3644453.1"/>
    <property type="molecule type" value="Genomic_DNA"/>
</dbReference>
<keyword evidence="9 12" id="KW-0472">Membrane</keyword>
<evidence type="ECO:0000256" key="11">
    <source>
        <dbReference type="RuleBase" id="RU362091"/>
    </source>
</evidence>
<reference evidence="13" key="1">
    <citation type="journal article" date="2023" name="G3 (Bethesda)">
        <title>Whole genome assemblies of Zophobas morio and Tenebrio molitor.</title>
        <authorList>
            <person name="Kaur S."/>
            <person name="Stinson S.A."/>
            <person name="diCenzo G.C."/>
        </authorList>
    </citation>
    <scope>NUCLEOTIDE SEQUENCE</scope>
    <source>
        <strain evidence="13">QUZm001</strain>
    </source>
</reference>
<keyword evidence="14" id="KW-1185">Reference proteome</keyword>
<keyword evidence="3" id="KW-0813">Transport</keyword>
<evidence type="ECO:0000313" key="14">
    <source>
        <dbReference type="Proteomes" id="UP001168821"/>
    </source>
</evidence>
<dbReference type="GO" id="GO:0005886">
    <property type="term" value="C:plasma membrane"/>
    <property type="evidence" value="ECO:0007669"/>
    <property type="project" value="UniProtKB-SubCell"/>
</dbReference>
<organism evidence="13 14">
    <name type="scientific">Zophobas morio</name>
    <dbReference type="NCBI Taxonomy" id="2755281"/>
    <lineage>
        <taxon>Eukaryota</taxon>
        <taxon>Metazoa</taxon>
        <taxon>Ecdysozoa</taxon>
        <taxon>Arthropoda</taxon>
        <taxon>Hexapoda</taxon>
        <taxon>Insecta</taxon>
        <taxon>Pterygota</taxon>
        <taxon>Neoptera</taxon>
        <taxon>Endopterygota</taxon>
        <taxon>Coleoptera</taxon>
        <taxon>Polyphaga</taxon>
        <taxon>Cucujiformia</taxon>
        <taxon>Tenebrionidae</taxon>
        <taxon>Zophobas</taxon>
    </lineage>
</organism>
<feature type="transmembrane region" description="Helical" evidence="12">
    <location>
        <begin position="511"/>
        <end position="531"/>
    </location>
</feature>
<evidence type="ECO:0008006" key="15">
    <source>
        <dbReference type="Google" id="ProtNLM"/>
    </source>
</evidence>
<dbReference type="AlphaFoldDB" id="A0AA38M646"/>
<feature type="transmembrane region" description="Helical" evidence="12">
    <location>
        <begin position="237"/>
        <end position="254"/>
    </location>
</feature>
<comment type="caution">
    <text evidence="13">The sequence shown here is derived from an EMBL/GenBank/DDBJ whole genome shotgun (WGS) entry which is preliminary data.</text>
</comment>
<evidence type="ECO:0000313" key="13">
    <source>
        <dbReference type="EMBL" id="KAJ3644453.1"/>
    </source>
</evidence>
<keyword evidence="6 12" id="KW-1133">Transmembrane helix</keyword>
<protein>
    <recommendedName>
        <fullName evidence="15">Sodium-coupled monocarboxylate transporter 1</fullName>
    </recommendedName>
</protein>
<dbReference type="CDD" id="cd11492">
    <property type="entry name" value="SLC5sbd_NIS-SMVT"/>
    <property type="match status" value="1"/>
</dbReference>
<keyword evidence="10" id="KW-0739">Sodium transport</keyword>
<feature type="transmembrane region" description="Helical" evidence="12">
    <location>
        <begin position="124"/>
        <end position="143"/>
    </location>
</feature>
<evidence type="ECO:0000256" key="8">
    <source>
        <dbReference type="ARBA" id="ARBA00023065"/>
    </source>
</evidence>
<feature type="transmembrane region" description="Helical" evidence="12">
    <location>
        <begin position="379"/>
        <end position="399"/>
    </location>
</feature>
<feature type="transmembrane region" description="Helical" evidence="12">
    <location>
        <begin position="49"/>
        <end position="68"/>
    </location>
</feature>
<keyword evidence="7" id="KW-0915">Sodium</keyword>
<accession>A0AA38M646</accession>
<dbReference type="GO" id="GO:0015293">
    <property type="term" value="F:symporter activity"/>
    <property type="evidence" value="ECO:0007669"/>
    <property type="project" value="TreeGrafter"/>
</dbReference>
<proteinExistence type="inferred from homology"/>
<dbReference type="GO" id="GO:0006814">
    <property type="term" value="P:sodium ion transport"/>
    <property type="evidence" value="ECO:0007669"/>
    <property type="project" value="UniProtKB-KW"/>
</dbReference>
<feature type="transmembrane region" description="Helical" evidence="12">
    <location>
        <begin position="185"/>
        <end position="203"/>
    </location>
</feature>
<dbReference type="InterPro" id="IPR038377">
    <property type="entry name" value="Na/Glc_symporter_sf"/>
</dbReference>